<dbReference type="EMBL" id="JAVIZN010000002">
    <property type="protein sequence ID" value="MDR6207467.1"/>
    <property type="molecule type" value="Genomic_DNA"/>
</dbReference>
<protein>
    <submittedName>
        <fullName evidence="1">Uncharacterized protein</fullName>
    </submittedName>
</protein>
<organism evidence="1 2">
    <name type="scientific">Paraburkholderia graminis</name>
    <dbReference type="NCBI Taxonomy" id="60548"/>
    <lineage>
        <taxon>Bacteria</taxon>
        <taxon>Pseudomonadati</taxon>
        <taxon>Pseudomonadota</taxon>
        <taxon>Betaproteobacteria</taxon>
        <taxon>Burkholderiales</taxon>
        <taxon>Burkholderiaceae</taxon>
        <taxon>Paraburkholderia</taxon>
    </lineage>
</organism>
<sequence length="584" mass="64352">MSNVCALDRSEILARAADGTLVDALFNEYGRVCLKDDSPMIGLLIEMHNTGEIDLLAVITPEVVERHQGTRFFVGQHVYERLIPTISGSVREMLRVVEVLRVGGGDDMAAGLHIEKFAAWCGAESTRPADLLALIDEGVPNADSYLVIAIKTGVEVDHALFMRRAYAFLESGTERQRLSALSALGQIEMPDAAEWDRLLVALAAAQGANDNDAFRGQLLYAAATKAKGAPAERVAELERIAAIAVAEGGSQTLHFAARILAFEAEFLTEDLRKKLLHALLGVAGQNNRTIDLLDMALSKLVKAGEVDPVREIVEKLLTRPEDVFELKSLDSMVRAVVEDAGHALADWMVAWLLNGDYRLCSAMDSAMFDAGRDERALSVDFSRYGLSDAEYPYLARKAIASFFLKPLLMVSLLTSLLRTASMAAAIKVEELLIDPVLRNYERASREYLVSVADDANDSAAVMARRVLDAHDIYLEGLNAPGRVPELHPSEHERQLEWERRTDSMSDAMRKARKDSIFTQIATESMMLYGNRAVSWIGLPGEKPHRIETQLGSVSTSFEMPRVDIVDPIGLQLMLLTFQSEEPPQ</sequence>
<dbReference type="AlphaFoldDB" id="A0ABD5CQH4"/>
<name>A0ABD5CQH4_9BURK</name>
<evidence type="ECO:0000313" key="2">
    <source>
        <dbReference type="Proteomes" id="UP001245184"/>
    </source>
</evidence>
<accession>A0ABD5CQH4</accession>
<reference evidence="1 2" key="1">
    <citation type="submission" date="2023-08" db="EMBL/GenBank/DDBJ databases">
        <title>Genome sequencing of plant associated microbes to promote plant fitness in Sorghum bicolor and Oryza sativa.</title>
        <authorList>
            <person name="Coleman-Derr D."/>
        </authorList>
    </citation>
    <scope>NUCLEOTIDE SEQUENCE [LARGE SCALE GENOMIC DNA]</scope>
    <source>
        <strain evidence="1 2">SLBN-33</strain>
    </source>
</reference>
<dbReference type="Proteomes" id="UP001245184">
    <property type="component" value="Unassembled WGS sequence"/>
</dbReference>
<proteinExistence type="predicted"/>
<evidence type="ECO:0000313" key="1">
    <source>
        <dbReference type="EMBL" id="MDR6207467.1"/>
    </source>
</evidence>
<comment type="caution">
    <text evidence="1">The sequence shown here is derived from an EMBL/GenBank/DDBJ whole genome shotgun (WGS) entry which is preliminary data.</text>
</comment>
<gene>
    <name evidence="1" type="ORF">QF025_006187</name>
</gene>